<keyword evidence="1" id="KW-1133">Transmembrane helix</keyword>
<keyword evidence="1" id="KW-0812">Transmembrane</keyword>
<evidence type="ECO:0008006" key="4">
    <source>
        <dbReference type="Google" id="ProtNLM"/>
    </source>
</evidence>
<sequence length="674" mass="72901">MSDAIEYLRDCVEKGLEADYSDRSDRLIDAPALRDLVLQVKAASIRMRGATIFGALDLRWCGSSQAPLPALCFNECCFIVDGDEPANARRPNVDLSDAHIGSLSLVGSRLTHLRAVAACVHGPVDLQAVQPFGDSDEALCWCKLSRSVIEGDVLADGIHLRAPQRSVPEGFRFSNMSEWDWALNLCASRIGGAVMSRDAPGDRLPSIEGGILLDAASVDGDIYLRAARVAGLARAHAVSLERARIAGSLTIAGLHGTPSMFKCAGAIWMMRCQISGSFDLYGAHLAPESGFALYAAGAAIGSWFTLGQRAVDGDQSGMVRVEGRLWLQDMHVAGKIEITHVRVDRCNQLDTWFKHREPDGLVSLDLSGAHIGSTISLSENEFRGDMDFRDAQCASLRDSPSGYAGAKSILLDGFRYGRVDNTGWESGIDGRFDSWLPGDPGKRVGQSRSAYRPQPFTQLASVLAAHGNEAGAWKVLSRKALFDAKSRWKLQPCSRRLLYSPVYVAARFYGFFFDFGLSPISALATLLLSIILGAGLFGWMDHRNAMVIAQTPVASWVKIGESPRFAAHASDAAVGDIACGLTQKSPAQPSAVAIAVTFGRLLIYAADVFVPLVDLREEGKCDIGAVEAATPRPRDWEVALYQFLKALYATLGWIVTTLALLTFSGVMRSRLAQE</sequence>
<dbReference type="EMBL" id="CP058708">
    <property type="protein sequence ID" value="QLH50728.1"/>
    <property type="molecule type" value="Genomic_DNA"/>
</dbReference>
<proteinExistence type="predicted"/>
<name>A0A7D5NE33_9PROT</name>
<reference evidence="2 3" key="1">
    <citation type="journal article" date="2019" name="Microbiome">
        <title>Annotated bacterial chromosomes from frame-shift-corrected long-read metagenomic data.</title>
        <authorList>
            <person name="Arumugam K."/>
            <person name="Bagci C."/>
            <person name="Bessarab I."/>
            <person name="Beier S."/>
            <person name="Buchfink B."/>
            <person name="Gorska A."/>
            <person name="Qiu G."/>
            <person name="Huson D.H."/>
            <person name="Williams R.B.H."/>
        </authorList>
    </citation>
    <scope>NUCLEOTIDE SEQUENCE [LARGE SCALE GENOMIC DNA]</scope>
    <source>
        <strain evidence="2">SSA1</strain>
    </source>
</reference>
<evidence type="ECO:0000313" key="3">
    <source>
        <dbReference type="Proteomes" id="UP000509684"/>
    </source>
</evidence>
<evidence type="ECO:0000256" key="1">
    <source>
        <dbReference type="SAM" id="Phobius"/>
    </source>
</evidence>
<dbReference type="Proteomes" id="UP000509684">
    <property type="component" value="Chromosome"/>
</dbReference>
<keyword evidence="1" id="KW-0472">Membrane</keyword>
<feature type="transmembrane region" description="Helical" evidence="1">
    <location>
        <begin position="646"/>
        <end position="666"/>
    </location>
</feature>
<feature type="transmembrane region" description="Helical" evidence="1">
    <location>
        <begin position="519"/>
        <end position="540"/>
    </location>
</feature>
<protein>
    <recommendedName>
        <fullName evidence="4">Membrane-associated oxidoreductase</fullName>
    </recommendedName>
</protein>
<gene>
    <name evidence="2" type="ORF">HWD57_13725</name>
</gene>
<evidence type="ECO:0000313" key="2">
    <source>
        <dbReference type="EMBL" id="QLH50728.1"/>
    </source>
</evidence>
<dbReference type="KEGG" id="acog:HWD57_13725"/>
<dbReference type="AlphaFoldDB" id="A0A7D5NE33"/>
<accession>A0A7D5NE33</accession>
<organism evidence="2 3">
    <name type="scientific">Candidatus Accumulibacter cognatus</name>
    <dbReference type="NCBI Taxonomy" id="2954383"/>
    <lineage>
        <taxon>Bacteria</taxon>
        <taxon>Pseudomonadati</taxon>
        <taxon>Pseudomonadota</taxon>
        <taxon>Betaproteobacteria</taxon>
        <taxon>Candidatus Accumulibacter</taxon>
    </lineage>
</organism>